<keyword evidence="2" id="KW-1185">Reference proteome</keyword>
<evidence type="ECO:0000313" key="2">
    <source>
        <dbReference type="Proteomes" id="UP001497623"/>
    </source>
</evidence>
<dbReference type="InterPro" id="IPR036736">
    <property type="entry name" value="ACP-like_sf"/>
</dbReference>
<protein>
    <recommendedName>
        <fullName evidence="3">Carrier domain-containing protein</fullName>
    </recommendedName>
</protein>
<dbReference type="AlphaFoldDB" id="A0AAV2RM26"/>
<name>A0AAV2RM26_MEGNR</name>
<proteinExistence type="predicted"/>
<dbReference type="Gene3D" id="3.40.630.30">
    <property type="match status" value="1"/>
</dbReference>
<dbReference type="Gene3D" id="1.10.1200.10">
    <property type="entry name" value="ACP-like"/>
    <property type="match status" value="1"/>
</dbReference>
<dbReference type="EMBL" id="CAXKWB010027612">
    <property type="protein sequence ID" value="CAL4132029.1"/>
    <property type="molecule type" value="Genomic_DNA"/>
</dbReference>
<comment type="caution">
    <text evidence="1">The sequence shown here is derived from an EMBL/GenBank/DDBJ whole genome shotgun (WGS) entry which is preliminary data.</text>
</comment>
<evidence type="ECO:0000313" key="1">
    <source>
        <dbReference type="EMBL" id="CAL4132029.1"/>
    </source>
</evidence>
<dbReference type="Proteomes" id="UP001497623">
    <property type="component" value="Unassembled WGS sequence"/>
</dbReference>
<reference evidence="1 2" key="1">
    <citation type="submission" date="2024-05" db="EMBL/GenBank/DDBJ databases">
        <authorList>
            <person name="Wallberg A."/>
        </authorList>
    </citation>
    <scope>NUCLEOTIDE SEQUENCE [LARGE SCALE GENOMIC DNA]</scope>
</reference>
<accession>A0AAV2RM26</accession>
<evidence type="ECO:0008006" key="3">
    <source>
        <dbReference type="Google" id="ProtNLM"/>
    </source>
</evidence>
<feature type="non-terminal residue" evidence="1">
    <location>
        <position position="1"/>
    </location>
</feature>
<sequence>GPGSKLSIDLTGVQNNQRETAEVLLTTVGRVLGYALQGNKLSMNNGFFQIGGTSLNAVLTVTSLRDLGYHIGIGEFLKAETFGDVLQKLTPIKVGADDNDKICNIDDKDDSYTSHYLKETHKDLVKRMVCDSFINKGDLEVLVGVQEQDYQILMDNIYSELVKQELSFIICRSNSGDVVACSLNFDLYAEPVVDPPTKSLAYILDFLEDVESLVRGRLPEGVGKVVHSFMMATEKSVGAAENVELIQVMEKENLKMAKNKNFEAVFTTNTSELTQHVCDDLLNYTVLSSNQVNLWTALDATQPFKKAPDDMNAVTTVKFISEM</sequence>
<dbReference type="SUPFAM" id="SSF47336">
    <property type="entry name" value="ACP-like"/>
    <property type="match status" value="1"/>
</dbReference>
<organism evidence="1 2">
    <name type="scientific">Meganyctiphanes norvegica</name>
    <name type="common">Northern krill</name>
    <name type="synonym">Thysanopoda norvegica</name>
    <dbReference type="NCBI Taxonomy" id="48144"/>
    <lineage>
        <taxon>Eukaryota</taxon>
        <taxon>Metazoa</taxon>
        <taxon>Ecdysozoa</taxon>
        <taxon>Arthropoda</taxon>
        <taxon>Crustacea</taxon>
        <taxon>Multicrustacea</taxon>
        <taxon>Malacostraca</taxon>
        <taxon>Eumalacostraca</taxon>
        <taxon>Eucarida</taxon>
        <taxon>Euphausiacea</taxon>
        <taxon>Euphausiidae</taxon>
        <taxon>Meganyctiphanes</taxon>
    </lineage>
</organism>
<gene>
    <name evidence="1" type="ORF">MNOR_LOCUS26946</name>
</gene>